<evidence type="ECO:0008006" key="3">
    <source>
        <dbReference type="Google" id="ProtNLM"/>
    </source>
</evidence>
<protein>
    <recommendedName>
        <fullName evidence="3">Lipoprotein</fullName>
    </recommendedName>
</protein>
<accession>A0ABR7CZ16</accession>
<dbReference type="PROSITE" id="PS51257">
    <property type="entry name" value="PROKAR_LIPOPROTEIN"/>
    <property type="match status" value="1"/>
</dbReference>
<evidence type="ECO:0000313" key="2">
    <source>
        <dbReference type="Proteomes" id="UP000646484"/>
    </source>
</evidence>
<gene>
    <name evidence="1" type="ORF">H8S64_07415</name>
</gene>
<dbReference type="Proteomes" id="UP000646484">
    <property type="component" value="Unassembled WGS sequence"/>
</dbReference>
<sequence>MKYHILLLVMVFFATGCSEEDDLQPSYSDVEWFVLQDNLDDAVQHAAYGVYSTWGIPVFCNDTIGSQERGLDHNGNPIVYYKVLDLNYNLNNPTNAFSINAKHISLIRDEADKLAGIKFVDEVLLPNVPEIFYIQSILLLDSIYEQQYVGGAKSMKAVHQAMETLAVADIPVIANMSQAEKIERANEIITYLAIKYLAKNPSSEIETFKKVSYDPATQRSYYGMNVRTPNYPGESCLAPARWEVYGFLDYSRDNYPYVTDPDITKWRYRIVKEDEDIEDYIMAVVSYSKAEFEGMYAEYPMVLEKFLIMRGVMESIGFELK</sequence>
<keyword evidence="2" id="KW-1185">Reference proteome</keyword>
<dbReference type="EMBL" id="JACOOH010000003">
    <property type="protein sequence ID" value="MBC5620921.1"/>
    <property type="molecule type" value="Genomic_DNA"/>
</dbReference>
<proteinExistence type="predicted"/>
<dbReference type="RefSeq" id="WP_186975579.1">
    <property type="nucleotide sequence ID" value="NZ_JACOOH010000003.1"/>
</dbReference>
<evidence type="ECO:0000313" key="1">
    <source>
        <dbReference type="EMBL" id="MBC5620921.1"/>
    </source>
</evidence>
<comment type="caution">
    <text evidence="1">The sequence shown here is derived from an EMBL/GenBank/DDBJ whole genome shotgun (WGS) entry which is preliminary data.</text>
</comment>
<organism evidence="1 2">
    <name type="scientific">Butyricimonas hominis</name>
    <dbReference type="NCBI Taxonomy" id="2763032"/>
    <lineage>
        <taxon>Bacteria</taxon>
        <taxon>Pseudomonadati</taxon>
        <taxon>Bacteroidota</taxon>
        <taxon>Bacteroidia</taxon>
        <taxon>Bacteroidales</taxon>
        <taxon>Odoribacteraceae</taxon>
        <taxon>Butyricimonas</taxon>
    </lineage>
</organism>
<reference evidence="1 2" key="1">
    <citation type="submission" date="2020-08" db="EMBL/GenBank/DDBJ databases">
        <title>Genome public.</title>
        <authorList>
            <person name="Liu C."/>
            <person name="Sun Q."/>
        </authorList>
    </citation>
    <scope>NUCLEOTIDE SEQUENCE [LARGE SCALE GENOMIC DNA]</scope>
    <source>
        <strain evidence="1 2">NSJ-56</strain>
    </source>
</reference>
<name>A0ABR7CZ16_9BACT</name>